<dbReference type="InterPro" id="IPR018062">
    <property type="entry name" value="HTH_AraC-typ_CS"/>
</dbReference>
<name>S0FIY8_RUMCE</name>
<dbReference type="SMART" id="SM00342">
    <property type="entry name" value="HTH_ARAC"/>
    <property type="match status" value="1"/>
</dbReference>
<dbReference type="Pfam" id="PF02311">
    <property type="entry name" value="AraC_binding"/>
    <property type="match status" value="1"/>
</dbReference>
<keyword evidence="3" id="KW-0804">Transcription</keyword>
<dbReference type="STRING" id="1195236.CTER_5380"/>
<dbReference type="Gene3D" id="1.10.10.60">
    <property type="entry name" value="Homeodomain-like"/>
    <property type="match status" value="2"/>
</dbReference>
<reference evidence="5 6" key="1">
    <citation type="journal article" date="2013" name="Genome Announc.">
        <title>Draft Genome Sequence of the Cellulolytic, Mesophilic, Anaerobic Bacterium Clostridium termitidis Strain CT1112 (DSM 5398).</title>
        <authorList>
            <person name="Lal S."/>
            <person name="Ramachandran U."/>
            <person name="Zhang X."/>
            <person name="Munir R."/>
            <person name="Sparling R."/>
            <person name="Levin D.B."/>
        </authorList>
    </citation>
    <scope>NUCLEOTIDE SEQUENCE [LARGE SCALE GENOMIC DNA]</scope>
    <source>
        <strain evidence="5 6">CT1112</strain>
    </source>
</reference>
<dbReference type="Gene3D" id="2.60.120.280">
    <property type="entry name" value="Regulatory protein AraC"/>
    <property type="match status" value="1"/>
</dbReference>
<dbReference type="EMBL" id="AORV01000078">
    <property type="protein sequence ID" value="EMS69069.1"/>
    <property type="molecule type" value="Genomic_DNA"/>
</dbReference>
<evidence type="ECO:0000256" key="2">
    <source>
        <dbReference type="ARBA" id="ARBA00023125"/>
    </source>
</evidence>
<keyword evidence="1" id="KW-0805">Transcription regulation</keyword>
<dbReference type="PANTHER" id="PTHR43280:SF28">
    <property type="entry name" value="HTH-TYPE TRANSCRIPTIONAL ACTIVATOR RHAS"/>
    <property type="match status" value="1"/>
</dbReference>
<feature type="domain" description="HTH araC/xylS-type" evidence="4">
    <location>
        <begin position="183"/>
        <end position="281"/>
    </location>
</feature>
<evidence type="ECO:0000256" key="1">
    <source>
        <dbReference type="ARBA" id="ARBA00023015"/>
    </source>
</evidence>
<dbReference type="InterPro" id="IPR003313">
    <property type="entry name" value="AraC-bd"/>
</dbReference>
<dbReference type="GO" id="GO:0043565">
    <property type="term" value="F:sequence-specific DNA binding"/>
    <property type="evidence" value="ECO:0007669"/>
    <property type="project" value="InterPro"/>
</dbReference>
<dbReference type="PROSITE" id="PS00041">
    <property type="entry name" value="HTH_ARAC_FAMILY_1"/>
    <property type="match status" value="1"/>
</dbReference>
<dbReference type="PROSITE" id="PS01124">
    <property type="entry name" value="HTH_ARAC_FAMILY_2"/>
    <property type="match status" value="1"/>
</dbReference>
<evidence type="ECO:0000259" key="4">
    <source>
        <dbReference type="PROSITE" id="PS01124"/>
    </source>
</evidence>
<organism evidence="5 6">
    <name type="scientific">Ruminiclostridium cellobioparum subsp. termitidis CT1112</name>
    <dbReference type="NCBI Taxonomy" id="1195236"/>
    <lineage>
        <taxon>Bacteria</taxon>
        <taxon>Bacillati</taxon>
        <taxon>Bacillota</taxon>
        <taxon>Clostridia</taxon>
        <taxon>Eubacteriales</taxon>
        <taxon>Oscillospiraceae</taxon>
        <taxon>Ruminiclostridium</taxon>
    </lineage>
</organism>
<comment type="caution">
    <text evidence="5">The sequence shown here is derived from an EMBL/GenBank/DDBJ whole genome shotgun (WGS) entry which is preliminary data.</text>
</comment>
<dbReference type="InterPro" id="IPR020449">
    <property type="entry name" value="Tscrpt_reg_AraC-type_HTH"/>
</dbReference>
<keyword evidence="6" id="KW-1185">Reference proteome</keyword>
<dbReference type="PATRIC" id="fig|1195236.3.peg.5514"/>
<dbReference type="SUPFAM" id="SSF46689">
    <property type="entry name" value="Homeodomain-like"/>
    <property type="match status" value="2"/>
</dbReference>
<dbReference type="InterPro" id="IPR037923">
    <property type="entry name" value="HTH-like"/>
</dbReference>
<gene>
    <name evidence="5" type="ORF">CTER_5380</name>
</gene>
<dbReference type="PANTHER" id="PTHR43280">
    <property type="entry name" value="ARAC-FAMILY TRANSCRIPTIONAL REGULATOR"/>
    <property type="match status" value="1"/>
</dbReference>
<dbReference type="RefSeq" id="WP_004631259.1">
    <property type="nucleotide sequence ID" value="NZ_AORV01000078.1"/>
</dbReference>
<dbReference type="PRINTS" id="PR00032">
    <property type="entry name" value="HTHARAC"/>
</dbReference>
<evidence type="ECO:0000313" key="5">
    <source>
        <dbReference type="EMBL" id="EMS69069.1"/>
    </source>
</evidence>
<evidence type="ECO:0000313" key="6">
    <source>
        <dbReference type="Proteomes" id="UP000014155"/>
    </source>
</evidence>
<sequence length="284" mass="32927">MIDISGHLRDYKQECGFEDKDNFLTVNCCGFQKFITKNFARHREKGRLDYQAIYIIKGRGCYKVDGDFVNVEEGNVIIYKPEEEQHYIYDFTHCPEVYWVHFTGSGAASCLENAGLTGKKVYNIGLSNTCIELYKKIINELQIKRSLFDQISNGMLIELLSQMGRRHRELSNGTNRLKDASLQKVIENMHSSYNLQWTVKDFARECNLSTYRFIHNFKEYTGMSPIEYLTKIRIDKARELLLDSSLNISEISNVIGYENPLYFSRVFKNSTGLPPSDFRKGVHS</sequence>
<accession>S0FIY8</accession>
<dbReference type="eggNOG" id="COG2207">
    <property type="taxonomic scope" value="Bacteria"/>
</dbReference>
<dbReference type="SUPFAM" id="SSF51215">
    <property type="entry name" value="Regulatory protein AraC"/>
    <property type="match status" value="1"/>
</dbReference>
<dbReference type="GO" id="GO:0003700">
    <property type="term" value="F:DNA-binding transcription factor activity"/>
    <property type="evidence" value="ECO:0007669"/>
    <property type="project" value="InterPro"/>
</dbReference>
<proteinExistence type="predicted"/>
<protein>
    <submittedName>
        <fullName evidence="5">AraC-type DNA-binding domain-containing protein</fullName>
    </submittedName>
</protein>
<dbReference type="InterPro" id="IPR009057">
    <property type="entry name" value="Homeodomain-like_sf"/>
</dbReference>
<dbReference type="Pfam" id="PF12833">
    <property type="entry name" value="HTH_18"/>
    <property type="match status" value="1"/>
</dbReference>
<dbReference type="Proteomes" id="UP000014155">
    <property type="component" value="Unassembled WGS sequence"/>
</dbReference>
<evidence type="ECO:0000256" key="3">
    <source>
        <dbReference type="ARBA" id="ARBA00023163"/>
    </source>
</evidence>
<dbReference type="InterPro" id="IPR018060">
    <property type="entry name" value="HTH_AraC"/>
</dbReference>
<keyword evidence="2 5" id="KW-0238">DNA-binding</keyword>
<dbReference type="AlphaFoldDB" id="S0FIY8"/>